<dbReference type="PROSITE" id="PS00028">
    <property type="entry name" value="ZINC_FINGER_C2H2_1"/>
    <property type="match status" value="1"/>
</dbReference>
<evidence type="ECO:0000313" key="3">
    <source>
        <dbReference type="Proteomes" id="UP000198882"/>
    </source>
</evidence>
<dbReference type="AlphaFoldDB" id="A0A1G9AIY6"/>
<dbReference type="InterPro" id="IPR013087">
    <property type="entry name" value="Znf_C2H2_type"/>
</dbReference>
<dbReference type="RefSeq" id="WP_175529302.1">
    <property type="nucleotide sequence ID" value="NZ_FNFE01000003.1"/>
</dbReference>
<dbReference type="Proteomes" id="UP000198882">
    <property type="component" value="Unassembled WGS sequence"/>
</dbReference>
<accession>A0A1G9AIY6</accession>
<dbReference type="EMBL" id="FNFE01000003">
    <property type="protein sequence ID" value="SDK27287.1"/>
    <property type="molecule type" value="Genomic_DNA"/>
</dbReference>
<evidence type="ECO:0000313" key="2">
    <source>
        <dbReference type="EMBL" id="SDK27287.1"/>
    </source>
</evidence>
<gene>
    <name evidence="2" type="ORF">SAMN04515672_2763</name>
</gene>
<feature type="domain" description="C2H2-type" evidence="1">
    <location>
        <begin position="9"/>
        <end position="30"/>
    </location>
</feature>
<reference evidence="3" key="1">
    <citation type="submission" date="2016-10" db="EMBL/GenBank/DDBJ databases">
        <authorList>
            <person name="Varghese N."/>
            <person name="Submissions S."/>
        </authorList>
    </citation>
    <scope>NUCLEOTIDE SEQUENCE [LARGE SCALE GENOMIC DNA]</scope>
    <source>
        <strain evidence="3">B4,CECT 8067,JCM 17497</strain>
    </source>
</reference>
<dbReference type="OrthoDB" id="182160at2157"/>
<sequence length="53" mass="5970">MTFQLPTTCPICQETLAPDRSLDDHLVGNHTHREVVSHFVSEYDLTGERSVAD</sequence>
<evidence type="ECO:0000259" key="1">
    <source>
        <dbReference type="PROSITE" id="PS00028"/>
    </source>
</evidence>
<protein>
    <recommendedName>
        <fullName evidence="1">C2H2-type domain-containing protein</fullName>
    </recommendedName>
</protein>
<dbReference type="STRING" id="1095776.SAMN04515672_2763"/>
<organism evidence="2 3">
    <name type="scientific">Natronorubrum texcoconense</name>
    <dbReference type="NCBI Taxonomy" id="1095776"/>
    <lineage>
        <taxon>Archaea</taxon>
        <taxon>Methanobacteriati</taxon>
        <taxon>Methanobacteriota</taxon>
        <taxon>Stenosarchaea group</taxon>
        <taxon>Halobacteria</taxon>
        <taxon>Halobacteriales</taxon>
        <taxon>Natrialbaceae</taxon>
        <taxon>Natronorubrum</taxon>
    </lineage>
</organism>
<name>A0A1G9AIY6_9EURY</name>
<keyword evidence="3" id="KW-1185">Reference proteome</keyword>
<proteinExistence type="predicted"/>